<organism evidence="2 3">
    <name type="scientific">Thiothrix nivea (strain ATCC 35100 / DSM 5205 / JP2)</name>
    <dbReference type="NCBI Taxonomy" id="870187"/>
    <lineage>
        <taxon>Bacteria</taxon>
        <taxon>Pseudomonadati</taxon>
        <taxon>Pseudomonadota</taxon>
        <taxon>Gammaproteobacteria</taxon>
        <taxon>Thiotrichales</taxon>
        <taxon>Thiotrichaceae</taxon>
        <taxon>Thiothrix</taxon>
    </lineage>
</organism>
<gene>
    <name evidence="2" type="ORF">Thini_2399</name>
</gene>
<evidence type="ECO:0000313" key="2">
    <source>
        <dbReference type="EMBL" id="EIJ34953.1"/>
    </source>
</evidence>
<dbReference type="OrthoDB" id="9850904at2"/>
<name>A0A656HF23_THINJ</name>
<dbReference type="Proteomes" id="UP000005317">
    <property type="component" value="Unassembled WGS sequence"/>
</dbReference>
<dbReference type="RefSeq" id="WP_002708871.1">
    <property type="nucleotide sequence ID" value="NZ_JH651384.1"/>
</dbReference>
<dbReference type="Pfam" id="PF03259">
    <property type="entry name" value="Robl_LC7"/>
    <property type="match status" value="1"/>
</dbReference>
<protein>
    <submittedName>
        <fullName evidence="2">Roadblock/LC7 family protein</fullName>
    </submittedName>
</protein>
<dbReference type="AlphaFoldDB" id="A0A656HF23"/>
<accession>A0A656HF23</accession>
<dbReference type="SUPFAM" id="SSF103196">
    <property type="entry name" value="Roadblock/LC7 domain"/>
    <property type="match status" value="1"/>
</dbReference>
<dbReference type="Gene3D" id="3.30.450.30">
    <property type="entry name" value="Dynein light chain 2a, cytoplasmic"/>
    <property type="match status" value="1"/>
</dbReference>
<dbReference type="InterPro" id="IPR004942">
    <property type="entry name" value="Roadblock/LAMTOR2_dom"/>
</dbReference>
<sequence length="124" mass="13750">MINLEHVQHVTHQLRHSVPAIESMQLLTVDGLALHRNDTGHDEDKLSALSALLYSAAQRLADFMDEDSPKGMIICIGPSAYVIARMGDELVLGLQVPADLGHPQFLQSVCNFINQHDHTFSMIH</sequence>
<evidence type="ECO:0000259" key="1">
    <source>
        <dbReference type="Pfam" id="PF03259"/>
    </source>
</evidence>
<proteinExistence type="predicted"/>
<evidence type="ECO:0000313" key="3">
    <source>
        <dbReference type="Proteomes" id="UP000005317"/>
    </source>
</evidence>
<reference evidence="3" key="1">
    <citation type="journal article" date="2011" name="Stand. Genomic Sci.">
        <title>Genome sequence of the filamentous, gliding Thiothrix nivea neotype strain (JP2(T)).</title>
        <authorList>
            <person name="Lapidus A."/>
            <person name="Nolan M."/>
            <person name="Lucas S."/>
            <person name="Glavina Del Rio T."/>
            <person name="Tice H."/>
            <person name="Cheng J.F."/>
            <person name="Tapia R."/>
            <person name="Han C."/>
            <person name="Goodwin L."/>
            <person name="Pitluck S."/>
            <person name="Liolios K."/>
            <person name="Pagani I."/>
            <person name="Ivanova N."/>
            <person name="Huntemann M."/>
            <person name="Mavromatis K."/>
            <person name="Mikhailova N."/>
            <person name="Pati A."/>
            <person name="Chen A."/>
            <person name="Palaniappan K."/>
            <person name="Land M."/>
            <person name="Brambilla E.M."/>
            <person name="Rohde M."/>
            <person name="Abt B."/>
            <person name="Verbarg S."/>
            <person name="Goker M."/>
            <person name="Bristow J."/>
            <person name="Eisen J.A."/>
            <person name="Markowitz V."/>
            <person name="Hugenholtz P."/>
            <person name="Kyrpides N.C."/>
            <person name="Klenk H.P."/>
            <person name="Woyke T."/>
        </authorList>
    </citation>
    <scope>NUCLEOTIDE SEQUENCE [LARGE SCALE GENOMIC DNA]</scope>
    <source>
        <strain evidence="3">ATCC 35100 / DSM 5205 / JP2</strain>
    </source>
</reference>
<keyword evidence="3" id="KW-1185">Reference proteome</keyword>
<feature type="domain" description="Roadblock/LAMTOR2" evidence="1">
    <location>
        <begin position="11"/>
        <end position="94"/>
    </location>
</feature>
<dbReference type="EMBL" id="JH651384">
    <property type="protein sequence ID" value="EIJ34953.1"/>
    <property type="molecule type" value="Genomic_DNA"/>
</dbReference>